<feature type="coiled-coil region" evidence="2">
    <location>
        <begin position="116"/>
        <end position="170"/>
    </location>
</feature>
<keyword evidence="2" id="KW-0175">Coiled coil</keyword>
<evidence type="ECO:0000256" key="2">
    <source>
        <dbReference type="SAM" id="Coils"/>
    </source>
</evidence>
<dbReference type="Gene3D" id="2.40.50.100">
    <property type="match status" value="1"/>
</dbReference>
<comment type="similarity">
    <text evidence="1">Belongs to the membrane fusion protein (MFP) (TC 8.A.1) family.</text>
</comment>
<dbReference type="OrthoDB" id="9806939at2"/>
<evidence type="ECO:0000256" key="1">
    <source>
        <dbReference type="ARBA" id="ARBA00009477"/>
    </source>
</evidence>
<dbReference type="InterPro" id="IPR006143">
    <property type="entry name" value="RND_pump_MFP"/>
</dbReference>
<dbReference type="Pfam" id="PF25954">
    <property type="entry name" value="Beta-barrel_RND_2"/>
    <property type="match status" value="1"/>
</dbReference>
<dbReference type="GO" id="GO:0015562">
    <property type="term" value="F:efflux transmembrane transporter activity"/>
    <property type="evidence" value="ECO:0007669"/>
    <property type="project" value="TreeGrafter"/>
</dbReference>
<evidence type="ECO:0000313" key="5">
    <source>
        <dbReference type="EMBL" id="PXW54525.1"/>
    </source>
</evidence>
<gene>
    <name evidence="5" type="ORF">C7450_11156</name>
</gene>
<keyword evidence="6" id="KW-1185">Reference proteome</keyword>
<accession>A0A2V3U937</accession>
<name>A0A2V3U937_9HYPH</name>
<evidence type="ECO:0000259" key="3">
    <source>
        <dbReference type="Pfam" id="PF25917"/>
    </source>
</evidence>
<dbReference type="Proteomes" id="UP000248021">
    <property type="component" value="Unassembled WGS sequence"/>
</dbReference>
<comment type="caution">
    <text evidence="5">The sequence shown here is derived from an EMBL/GenBank/DDBJ whole genome shotgun (WGS) entry which is preliminary data.</text>
</comment>
<reference evidence="5 6" key="1">
    <citation type="submission" date="2018-05" db="EMBL/GenBank/DDBJ databases">
        <title>Genomic Encyclopedia of Type Strains, Phase IV (KMG-IV): sequencing the most valuable type-strain genomes for metagenomic binning, comparative biology and taxonomic classification.</title>
        <authorList>
            <person name="Goeker M."/>
        </authorList>
    </citation>
    <scope>NUCLEOTIDE SEQUENCE [LARGE SCALE GENOMIC DNA]</scope>
    <source>
        <strain evidence="5 6">DSM 6462</strain>
    </source>
</reference>
<dbReference type="PANTHER" id="PTHR30469">
    <property type="entry name" value="MULTIDRUG RESISTANCE PROTEIN MDTA"/>
    <property type="match status" value="1"/>
</dbReference>
<dbReference type="EMBL" id="QJJK01000011">
    <property type="protein sequence ID" value="PXW54525.1"/>
    <property type="molecule type" value="Genomic_DNA"/>
</dbReference>
<feature type="domain" description="CusB-like beta-barrel" evidence="4">
    <location>
        <begin position="206"/>
        <end position="274"/>
    </location>
</feature>
<evidence type="ECO:0000313" key="6">
    <source>
        <dbReference type="Proteomes" id="UP000248021"/>
    </source>
</evidence>
<dbReference type="Gene3D" id="1.10.287.470">
    <property type="entry name" value="Helix hairpin bin"/>
    <property type="match status" value="1"/>
</dbReference>
<dbReference type="PANTHER" id="PTHR30469:SF29">
    <property type="entry name" value="BLR2860 PROTEIN"/>
    <property type="match status" value="1"/>
</dbReference>
<proteinExistence type="inferred from homology"/>
<sequence length="359" mass="37940">MKASHIIAVVVILGAGAWIGSGVVGREHPEAEKTEAADAKATPRFRVSVVETRKEDHARRIVLSGRTEADRRVTVAARANGTVIDLKVRRGSVVKTGDVIAVLSDEAREAIVAQASAKLEQRRAELKARLTLIEQGNMASLQKPSLEAELRAAEAGLAQAEAERDKSKVRAPIDGIVNAVPIEKGQALQVGAAVADVVSMDPMLAVVEVAERQLAGIRVGDRAMVRLVSGGEVDGKVRFVSTTASPQTRTYRVDVEIANPKGVIPDGVTSEVMLDLAPVPATRVPRSALTFSNEGRLGVRTVGKDGVVAFSDVIIVQDGREQVWLKGVPDGAAVIVQGQDFVKEGEVVEAVPAGTLAKM</sequence>
<protein>
    <submittedName>
        <fullName evidence="5">Multidrug efflux system membrane fusion protein</fullName>
    </submittedName>
</protein>
<dbReference type="GO" id="GO:1990281">
    <property type="term" value="C:efflux pump complex"/>
    <property type="evidence" value="ECO:0007669"/>
    <property type="project" value="TreeGrafter"/>
</dbReference>
<dbReference type="SUPFAM" id="SSF111369">
    <property type="entry name" value="HlyD-like secretion proteins"/>
    <property type="match status" value="1"/>
</dbReference>
<dbReference type="NCBIfam" id="TIGR01730">
    <property type="entry name" value="RND_mfp"/>
    <property type="match status" value="1"/>
</dbReference>
<dbReference type="InterPro" id="IPR058625">
    <property type="entry name" value="MdtA-like_BSH"/>
</dbReference>
<dbReference type="InterPro" id="IPR058792">
    <property type="entry name" value="Beta-barrel_RND_2"/>
</dbReference>
<dbReference type="AlphaFoldDB" id="A0A2V3U937"/>
<evidence type="ECO:0000259" key="4">
    <source>
        <dbReference type="Pfam" id="PF25954"/>
    </source>
</evidence>
<dbReference type="Gene3D" id="2.40.420.20">
    <property type="match status" value="1"/>
</dbReference>
<dbReference type="Gene3D" id="2.40.30.170">
    <property type="match status" value="1"/>
</dbReference>
<organism evidence="5 6">
    <name type="scientific">Chelatococcus asaccharovorans</name>
    <dbReference type="NCBI Taxonomy" id="28210"/>
    <lineage>
        <taxon>Bacteria</taxon>
        <taxon>Pseudomonadati</taxon>
        <taxon>Pseudomonadota</taxon>
        <taxon>Alphaproteobacteria</taxon>
        <taxon>Hyphomicrobiales</taxon>
        <taxon>Chelatococcaceae</taxon>
        <taxon>Chelatococcus</taxon>
    </lineage>
</organism>
<dbReference type="RefSeq" id="WP_110376997.1">
    <property type="nucleotide sequence ID" value="NZ_CAKNFM010000006.1"/>
</dbReference>
<feature type="domain" description="Multidrug resistance protein MdtA-like barrel-sandwich hybrid" evidence="3">
    <location>
        <begin position="71"/>
        <end position="198"/>
    </location>
</feature>
<dbReference type="Pfam" id="PF25917">
    <property type="entry name" value="BSH_RND"/>
    <property type="match status" value="1"/>
</dbReference>